<evidence type="ECO:0000259" key="1">
    <source>
        <dbReference type="Pfam" id="PF20722"/>
    </source>
</evidence>
<dbReference type="EMBL" id="JAGFBS010000030">
    <property type="protein sequence ID" value="KAG6372042.1"/>
    <property type="molecule type" value="Genomic_DNA"/>
</dbReference>
<dbReference type="Proteomes" id="UP000683000">
    <property type="component" value="Unassembled WGS sequence"/>
</dbReference>
<dbReference type="Pfam" id="PF18759">
    <property type="entry name" value="Plavaka"/>
    <property type="match status" value="1"/>
</dbReference>
<dbReference type="OrthoDB" id="2576233at2759"/>
<feature type="domain" description="DUF6830" evidence="1">
    <location>
        <begin position="704"/>
        <end position="810"/>
    </location>
</feature>
<evidence type="ECO:0000313" key="3">
    <source>
        <dbReference type="Proteomes" id="UP000683000"/>
    </source>
</evidence>
<keyword evidence="3" id="KW-1185">Reference proteome</keyword>
<dbReference type="Pfam" id="PF20722">
    <property type="entry name" value="DUF6830"/>
    <property type="match status" value="1"/>
</dbReference>
<gene>
    <name evidence="2" type="ORF">JVT61DRAFT_8748</name>
</gene>
<dbReference type="InterPro" id="IPR041078">
    <property type="entry name" value="Plavaka"/>
</dbReference>
<sequence>MDVLCPSCYKAFPSEEAFLRHINDSSTTCITNLERLINQNGPTVAYNIPVPPAFRRGAEDTNTSGEYHPTSGFTHLGKGETLLDRLKGNQYERRRENVPYYPFQDEGEWDLAKFLALNLTKSQISQFLKLKWFEQRPRPSFNTVDKLFGWLASLPQGTQWQSSSITFNGFKTTHPIRFLYRNTLDVVQELFSNPMFARYMTYDPHVVMKGEDREYSEFFTGTRAYDIQNQLPPGATIIPIILASDKTPVTRQTGGLQMHPVFMTIGNIQSDVRMQATSHAWRCVAFIPSAEFEVHPDFKTILLARLFHHCMDEVVAPLKYAALHGVTLSDAMGCIRHCYTPLVSYIVDLPEQQLIACVAMNASPVTVAEKSEFGNPEPAEPRTGKHTLVAIVELCKKVDPWDLVAFQKAAKLIRLLGVHKPFWRNWKFADPSLFLTGEILHTCHKFFFDHVLTWCKELIGAHTLDTRFKHLHRRVAVRHFSSGVTHVVQMTGRDHRDIERTIVPLIAGVVPDQFISPIRAMVEFIYRAQDPVHTNLSIVSMEQALHDFHAGKHVILDLEARTSKSGPMDHFNIPKLELMQSFSRQTKANGALIQFTADVTEHLLITHCKNVFSRTSRNHLTFVDQAVEILNREEAIRLFDLYLILRQSSDSAFETALTIENDEVTTIDPALSFLQHVLPEKESTFRGPRPFRNYFRDCRGLVSSDGAVAFHVTVRPDHAIMPVVQMQALHKLPDLPQVLSDYIYAASNCVPTCGWGIGDNVAVWNKFRLQLHSSFRLRFINRSQVVQAFPPSDRHPLGCCDAVLLSRSDSDDIFGKPNYHWFTFLNSSSKDVAQVRAVFMPKTKNALPAYPGTVPLLYVRYFRIMSLPTQSSIGLYQVERMQPFEARASSIVPLTDVILAVDLVPVFDTSLPGVAECSETCMEGYSRYYLNSFTDKETFHLVYES</sequence>
<name>A0A8I2YHW1_9AGAM</name>
<dbReference type="InterPro" id="IPR049233">
    <property type="entry name" value="DUF6830"/>
</dbReference>
<accession>A0A8I2YHW1</accession>
<proteinExistence type="predicted"/>
<evidence type="ECO:0000313" key="2">
    <source>
        <dbReference type="EMBL" id="KAG6372042.1"/>
    </source>
</evidence>
<comment type="caution">
    <text evidence="2">The sequence shown here is derived from an EMBL/GenBank/DDBJ whole genome shotgun (WGS) entry which is preliminary data.</text>
</comment>
<dbReference type="AlphaFoldDB" id="A0A8I2YHW1"/>
<protein>
    <recommendedName>
        <fullName evidence="1">DUF6830 domain-containing protein</fullName>
    </recommendedName>
</protein>
<organism evidence="2 3">
    <name type="scientific">Boletus reticuloceps</name>
    <dbReference type="NCBI Taxonomy" id="495285"/>
    <lineage>
        <taxon>Eukaryota</taxon>
        <taxon>Fungi</taxon>
        <taxon>Dikarya</taxon>
        <taxon>Basidiomycota</taxon>
        <taxon>Agaricomycotina</taxon>
        <taxon>Agaricomycetes</taxon>
        <taxon>Agaricomycetidae</taxon>
        <taxon>Boletales</taxon>
        <taxon>Boletineae</taxon>
        <taxon>Boletaceae</taxon>
        <taxon>Boletoideae</taxon>
        <taxon>Boletus</taxon>
    </lineage>
</organism>
<reference evidence="2" key="1">
    <citation type="submission" date="2021-03" db="EMBL/GenBank/DDBJ databases">
        <title>Evolutionary innovations through gain and loss of genes in the ectomycorrhizal Boletales.</title>
        <authorList>
            <person name="Wu G."/>
            <person name="Miyauchi S."/>
            <person name="Morin E."/>
            <person name="Yang Z.-L."/>
            <person name="Xu J."/>
            <person name="Martin F.M."/>
        </authorList>
    </citation>
    <scope>NUCLEOTIDE SEQUENCE</scope>
    <source>
        <strain evidence="2">BR01</strain>
    </source>
</reference>